<accession>A0ABV8SXK1</accession>
<dbReference type="Gene3D" id="3.40.190.290">
    <property type="match status" value="1"/>
</dbReference>
<dbReference type="InterPro" id="IPR036390">
    <property type="entry name" value="WH_DNA-bd_sf"/>
</dbReference>
<organism evidence="6 7">
    <name type="scientific">Steroidobacter flavus</name>
    <dbReference type="NCBI Taxonomy" id="1842136"/>
    <lineage>
        <taxon>Bacteria</taxon>
        <taxon>Pseudomonadati</taxon>
        <taxon>Pseudomonadota</taxon>
        <taxon>Gammaproteobacteria</taxon>
        <taxon>Steroidobacterales</taxon>
        <taxon>Steroidobacteraceae</taxon>
        <taxon>Steroidobacter</taxon>
    </lineage>
</organism>
<evidence type="ECO:0000256" key="1">
    <source>
        <dbReference type="ARBA" id="ARBA00009437"/>
    </source>
</evidence>
<protein>
    <submittedName>
        <fullName evidence="6">LysR family transcriptional regulator</fullName>
    </submittedName>
</protein>
<dbReference type="SUPFAM" id="SSF46785">
    <property type="entry name" value="Winged helix' DNA-binding domain"/>
    <property type="match status" value="1"/>
</dbReference>
<proteinExistence type="inferred from homology"/>
<dbReference type="Pfam" id="PF03466">
    <property type="entry name" value="LysR_substrate"/>
    <property type="match status" value="1"/>
</dbReference>
<keyword evidence="4" id="KW-0804">Transcription</keyword>
<evidence type="ECO:0000256" key="2">
    <source>
        <dbReference type="ARBA" id="ARBA00023015"/>
    </source>
</evidence>
<evidence type="ECO:0000256" key="3">
    <source>
        <dbReference type="ARBA" id="ARBA00023125"/>
    </source>
</evidence>
<dbReference type="Gene3D" id="1.10.10.10">
    <property type="entry name" value="Winged helix-like DNA-binding domain superfamily/Winged helix DNA-binding domain"/>
    <property type="match status" value="1"/>
</dbReference>
<evidence type="ECO:0000256" key="4">
    <source>
        <dbReference type="ARBA" id="ARBA00023163"/>
    </source>
</evidence>
<gene>
    <name evidence="6" type="ORF">ACFPN2_19925</name>
</gene>
<dbReference type="InterPro" id="IPR005119">
    <property type="entry name" value="LysR_subst-bd"/>
</dbReference>
<name>A0ABV8SXK1_9GAMM</name>
<dbReference type="RefSeq" id="WP_380599664.1">
    <property type="nucleotide sequence ID" value="NZ_JBHSDU010000003.1"/>
</dbReference>
<comment type="similarity">
    <text evidence="1">Belongs to the LysR transcriptional regulatory family.</text>
</comment>
<comment type="caution">
    <text evidence="6">The sequence shown here is derived from an EMBL/GenBank/DDBJ whole genome shotgun (WGS) entry which is preliminary data.</text>
</comment>
<dbReference type="Proteomes" id="UP001595904">
    <property type="component" value="Unassembled WGS sequence"/>
</dbReference>
<evidence type="ECO:0000313" key="7">
    <source>
        <dbReference type="Proteomes" id="UP001595904"/>
    </source>
</evidence>
<keyword evidence="7" id="KW-1185">Reference proteome</keyword>
<keyword evidence="2" id="KW-0805">Transcription regulation</keyword>
<dbReference type="PROSITE" id="PS50931">
    <property type="entry name" value="HTH_LYSR"/>
    <property type="match status" value="1"/>
</dbReference>
<evidence type="ECO:0000259" key="5">
    <source>
        <dbReference type="PROSITE" id="PS50931"/>
    </source>
</evidence>
<dbReference type="PANTHER" id="PTHR30419:SF8">
    <property type="entry name" value="NITROGEN ASSIMILATION TRANSCRIPTIONAL ACTIVATOR-RELATED"/>
    <property type="match status" value="1"/>
</dbReference>
<dbReference type="InterPro" id="IPR036388">
    <property type="entry name" value="WH-like_DNA-bd_sf"/>
</dbReference>
<dbReference type="Pfam" id="PF00126">
    <property type="entry name" value="HTH_1"/>
    <property type="match status" value="1"/>
</dbReference>
<dbReference type="PANTHER" id="PTHR30419">
    <property type="entry name" value="HTH-TYPE TRANSCRIPTIONAL REGULATOR YBHD"/>
    <property type="match status" value="1"/>
</dbReference>
<dbReference type="InterPro" id="IPR000847">
    <property type="entry name" value="LysR_HTH_N"/>
</dbReference>
<dbReference type="SUPFAM" id="SSF53850">
    <property type="entry name" value="Periplasmic binding protein-like II"/>
    <property type="match status" value="1"/>
</dbReference>
<reference evidence="7" key="1">
    <citation type="journal article" date="2019" name="Int. J. Syst. Evol. Microbiol.">
        <title>The Global Catalogue of Microorganisms (GCM) 10K type strain sequencing project: providing services to taxonomists for standard genome sequencing and annotation.</title>
        <authorList>
            <consortium name="The Broad Institute Genomics Platform"/>
            <consortium name="The Broad Institute Genome Sequencing Center for Infectious Disease"/>
            <person name="Wu L."/>
            <person name="Ma J."/>
        </authorList>
    </citation>
    <scope>NUCLEOTIDE SEQUENCE [LARGE SCALE GENOMIC DNA]</scope>
    <source>
        <strain evidence="7">CGMCC 1.10759</strain>
    </source>
</reference>
<keyword evidence="3" id="KW-0238">DNA-binding</keyword>
<sequence>MHGEIRLRYLYEAARLGTMRAASDELNVATSSISRQIAALEKELGMRLIEGGRRKIKLTEAGNAAFAYYREMQAHEEVFLSRVAELRSIRSGTINLAVGEAFINDSFSEVLQDFMRRFPGLTVRVKMSGSNDAVALVREDEAHFGLIFDVPKDPKVRARLTLSQPLKAIVHPKHDLASRKSVKLADLKEYSIGLPEDSFRIRQIVREAEHAEGIFLEPGLIANSMMLLKDFAKCGRGLTFLPEFLAQPQLSEGKLVAIPIENPVMNSTRISLITRTGRQVPNGVYRLMLRIEAHLKSLIAPTSR</sequence>
<dbReference type="InterPro" id="IPR050950">
    <property type="entry name" value="HTH-type_LysR_regulators"/>
</dbReference>
<evidence type="ECO:0000313" key="6">
    <source>
        <dbReference type="EMBL" id="MFC4311378.1"/>
    </source>
</evidence>
<dbReference type="EMBL" id="JBHSDU010000003">
    <property type="protein sequence ID" value="MFC4311378.1"/>
    <property type="molecule type" value="Genomic_DNA"/>
</dbReference>
<feature type="domain" description="HTH lysR-type" evidence="5">
    <location>
        <begin position="7"/>
        <end position="59"/>
    </location>
</feature>